<evidence type="ECO:0000313" key="2">
    <source>
        <dbReference type="EMBL" id="KRO40541.1"/>
    </source>
</evidence>
<dbReference type="Proteomes" id="UP000050874">
    <property type="component" value="Unassembled WGS sequence"/>
</dbReference>
<proteinExistence type="predicted"/>
<evidence type="ECO:0000256" key="1">
    <source>
        <dbReference type="SAM" id="Phobius"/>
    </source>
</evidence>
<keyword evidence="1" id="KW-1133">Transmembrane helix</keyword>
<dbReference type="AlphaFoldDB" id="A0A0R2PWN0"/>
<comment type="caution">
    <text evidence="2">The sequence shown here is derived from an EMBL/GenBank/DDBJ whole genome shotgun (WGS) entry which is preliminary data.</text>
</comment>
<keyword evidence="1" id="KW-0812">Transmembrane</keyword>
<dbReference type="EMBL" id="LIAV01000097">
    <property type="protein sequence ID" value="KRO40541.1"/>
    <property type="molecule type" value="Genomic_DNA"/>
</dbReference>
<organism evidence="2 3">
    <name type="scientific">SAR86 cluster bacterium BACL1 MAG-120920-bin57</name>
    <dbReference type="NCBI Taxonomy" id="1655571"/>
    <lineage>
        <taxon>Bacteria</taxon>
        <taxon>Pseudomonadati</taxon>
        <taxon>Pseudomonadota</taxon>
        <taxon>Gammaproteobacteria</taxon>
        <taxon>SAR86 cluster</taxon>
    </lineage>
</organism>
<evidence type="ECO:0000313" key="3">
    <source>
        <dbReference type="Proteomes" id="UP000050874"/>
    </source>
</evidence>
<sequence length="62" mass="7257">MKIEMIKNVSITPAKTCFEDLRISRVKKYARRAMNVVEMNDTVILFFCILYILTLSNLSRLT</sequence>
<reference evidence="3" key="1">
    <citation type="submission" date="2015-10" db="EMBL/GenBank/DDBJ databases">
        <title>Metagenome-Assembled Genomes uncover a global brackish microbiome.</title>
        <authorList>
            <person name="Hugerth L.W."/>
            <person name="Larsson J."/>
            <person name="Alneberg J."/>
            <person name="Lindh M.V."/>
            <person name="Legrand C."/>
            <person name="Pinhassi J."/>
            <person name="Andersson A."/>
        </authorList>
    </citation>
    <scope>NUCLEOTIDE SEQUENCE [LARGE SCALE GENOMIC DNA]</scope>
</reference>
<gene>
    <name evidence="2" type="ORF">ABR63_04885</name>
</gene>
<keyword evidence="1" id="KW-0472">Membrane</keyword>
<accession>A0A0R2PWN0</accession>
<feature type="transmembrane region" description="Helical" evidence="1">
    <location>
        <begin position="33"/>
        <end position="53"/>
    </location>
</feature>
<name>A0A0R2PWN0_9GAMM</name>
<protein>
    <submittedName>
        <fullName evidence="2">Uncharacterized protein</fullName>
    </submittedName>
</protein>